<reference evidence="2" key="1">
    <citation type="journal article" date="2021" name="Mol. Plant Microbe Interact.">
        <title>Complete Genome Sequence of the Plant-Pathogenic Fungus Colletotrichum lupini.</title>
        <authorList>
            <person name="Baroncelli R."/>
            <person name="Pensec F."/>
            <person name="Da Lio D."/>
            <person name="Boufleur T."/>
            <person name="Vicente I."/>
            <person name="Sarrocco S."/>
            <person name="Picot A."/>
            <person name="Baraldi E."/>
            <person name="Sukno S."/>
            <person name="Thon M."/>
            <person name="Le Floch G."/>
        </authorList>
    </citation>
    <scope>NUCLEOTIDE SEQUENCE</scope>
    <source>
        <strain evidence="2">IMI 504893</strain>
    </source>
</reference>
<protein>
    <recommendedName>
        <fullName evidence="4">C2H2-type domain-containing protein</fullName>
    </recommendedName>
</protein>
<feature type="region of interest" description="Disordered" evidence="1">
    <location>
        <begin position="111"/>
        <end position="163"/>
    </location>
</feature>
<evidence type="ECO:0000313" key="2">
    <source>
        <dbReference type="EMBL" id="UQC86348.1"/>
    </source>
</evidence>
<dbReference type="RefSeq" id="XP_049147960.1">
    <property type="nucleotide sequence ID" value="XM_049290815.1"/>
</dbReference>
<name>A0A9Q8WJW0_9PEZI</name>
<accession>A0A9Q8WJW0</accession>
<dbReference type="EMBL" id="CP019478">
    <property type="protein sequence ID" value="UQC86348.1"/>
    <property type="molecule type" value="Genomic_DNA"/>
</dbReference>
<dbReference type="KEGG" id="clup:CLUP02_11848"/>
<gene>
    <name evidence="2" type="ORF">CLUP02_11848</name>
</gene>
<evidence type="ECO:0000313" key="3">
    <source>
        <dbReference type="Proteomes" id="UP000830671"/>
    </source>
</evidence>
<feature type="compositionally biased region" description="Low complexity" evidence="1">
    <location>
        <begin position="144"/>
        <end position="163"/>
    </location>
</feature>
<feature type="compositionally biased region" description="Polar residues" evidence="1">
    <location>
        <begin position="130"/>
        <end position="141"/>
    </location>
</feature>
<dbReference type="Proteomes" id="UP000830671">
    <property type="component" value="Chromosome 6"/>
</dbReference>
<keyword evidence="3" id="KW-1185">Reference proteome</keyword>
<evidence type="ECO:0008006" key="4">
    <source>
        <dbReference type="Google" id="ProtNLM"/>
    </source>
</evidence>
<evidence type="ECO:0000256" key="1">
    <source>
        <dbReference type="SAM" id="MobiDB-lite"/>
    </source>
</evidence>
<dbReference type="GeneID" id="73345825"/>
<organism evidence="2 3">
    <name type="scientific">Colletotrichum lupini</name>
    <dbReference type="NCBI Taxonomy" id="145971"/>
    <lineage>
        <taxon>Eukaryota</taxon>
        <taxon>Fungi</taxon>
        <taxon>Dikarya</taxon>
        <taxon>Ascomycota</taxon>
        <taxon>Pezizomycotina</taxon>
        <taxon>Sordariomycetes</taxon>
        <taxon>Hypocreomycetidae</taxon>
        <taxon>Glomerellales</taxon>
        <taxon>Glomerellaceae</taxon>
        <taxon>Colletotrichum</taxon>
        <taxon>Colletotrichum acutatum species complex</taxon>
    </lineage>
</organism>
<proteinExistence type="predicted"/>
<dbReference type="AlphaFoldDB" id="A0A9Q8WJW0"/>
<sequence>MAPPTAAKRPHAAVSKGSANMSTIEPWAELPYPNFDCSKYNYILTDDGGFWQLQQQHSPSEELPNVVPRIATSKSPIQKVQDIEWTCLSAACPSKPFKRKVDLDKHYKQAHVDSQTTAPSPALSLKDITPATSTSNPSPKITTKKPPAGTSKAKGKAAGAGAAGATGTATATATAAQGNRNNSINGAGNNSISNKDGTAGVFLCDYPACNRKNEPFNRKDRLRIHLTDVHKEDVSAKTFEMTVAWLQERKIYPKWWRCSKCLDRVKIEESGWSCPRDGSKTHRGVSIVLCVSPDRSSHPTPIIAICIASPHQGGSQFIFSPPGIIASTGLVVSNLIPHPSSRTDFAPSG</sequence>